<evidence type="ECO:0000313" key="1">
    <source>
        <dbReference type="EMBL" id="SVC42799.1"/>
    </source>
</evidence>
<organism evidence="1">
    <name type="scientific">marine metagenome</name>
    <dbReference type="NCBI Taxonomy" id="408172"/>
    <lineage>
        <taxon>unclassified sequences</taxon>
        <taxon>metagenomes</taxon>
        <taxon>ecological metagenomes</taxon>
    </lineage>
</organism>
<gene>
    <name evidence="1" type="ORF">METZ01_LOCUS295653</name>
</gene>
<dbReference type="EMBL" id="UINC01090660">
    <property type="protein sequence ID" value="SVC42799.1"/>
    <property type="molecule type" value="Genomic_DNA"/>
</dbReference>
<name>A0A382M1H4_9ZZZZ</name>
<dbReference type="AlphaFoldDB" id="A0A382M1H4"/>
<protein>
    <submittedName>
        <fullName evidence="1">Uncharacterized protein</fullName>
    </submittedName>
</protein>
<accession>A0A382M1H4</accession>
<sequence>MGNGSQHPRIELIMRTLSTLALGILFAAPIVAESIPITTTSPTARAQFLEGRAPFEKLRLQEARPTCVCPRYCQYRGES</sequence>
<proteinExistence type="predicted"/>
<reference evidence="1" key="1">
    <citation type="submission" date="2018-05" db="EMBL/GenBank/DDBJ databases">
        <authorList>
            <person name="Lanie J.A."/>
            <person name="Ng W.-L."/>
            <person name="Kazmierczak K.M."/>
            <person name="Andrzejewski T.M."/>
            <person name="Davidsen T.M."/>
            <person name="Wayne K.J."/>
            <person name="Tettelin H."/>
            <person name="Glass J.I."/>
            <person name="Rusch D."/>
            <person name="Podicherti R."/>
            <person name="Tsui H.-C.T."/>
            <person name="Winkler M.E."/>
        </authorList>
    </citation>
    <scope>NUCLEOTIDE SEQUENCE</scope>
</reference>
<feature type="non-terminal residue" evidence="1">
    <location>
        <position position="79"/>
    </location>
</feature>